<dbReference type="InterPro" id="IPR001845">
    <property type="entry name" value="HTH_ArsR_DNA-bd_dom"/>
</dbReference>
<dbReference type="Pfam" id="PF12840">
    <property type="entry name" value="HTH_20"/>
    <property type="match status" value="1"/>
</dbReference>
<gene>
    <name evidence="3" type="ORF">BN000_02718</name>
</gene>
<accession>A0A0U1NYB4</accession>
<dbReference type="InterPro" id="IPR036388">
    <property type="entry name" value="WH-like_DNA-bd_sf"/>
</dbReference>
<dbReference type="CDD" id="cd00090">
    <property type="entry name" value="HTH_ARSR"/>
    <property type="match status" value="1"/>
</dbReference>
<dbReference type="InterPro" id="IPR036390">
    <property type="entry name" value="WH_DNA-bd_sf"/>
</dbReference>
<evidence type="ECO:0000259" key="2">
    <source>
        <dbReference type="SMART" id="SM00418"/>
    </source>
</evidence>
<dbReference type="SMART" id="SM00418">
    <property type="entry name" value="HTH_ARSR"/>
    <property type="match status" value="1"/>
</dbReference>
<dbReference type="NCBIfam" id="NF005061">
    <property type="entry name" value="PRK06474.1"/>
    <property type="match status" value="1"/>
</dbReference>
<feature type="domain" description="HTH arsR-type" evidence="2">
    <location>
        <begin position="44"/>
        <end position="124"/>
    </location>
</feature>
<dbReference type="EMBL" id="CVRB01000003">
    <property type="protein sequence ID" value="CRK82772.1"/>
    <property type="molecule type" value="Genomic_DNA"/>
</dbReference>
<dbReference type="GO" id="GO:0003677">
    <property type="term" value="F:DNA binding"/>
    <property type="evidence" value="ECO:0007669"/>
    <property type="project" value="UniProtKB-KW"/>
</dbReference>
<organism evidence="3 4">
    <name type="scientific">Neobacillus massiliamazoniensis</name>
    <dbReference type="NCBI Taxonomy" id="1499688"/>
    <lineage>
        <taxon>Bacteria</taxon>
        <taxon>Bacillati</taxon>
        <taxon>Bacillota</taxon>
        <taxon>Bacilli</taxon>
        <taxon>Bacillales</taxon>
        <taxon>Bacillaceae</taxon>
        <taxon>Neobacillus</taxon>
    </lineage>
</organism>
<dbReference type="GO" id="GO:0003700">
    <property type="term" value="F:DNA-binding transcription factor activity"/>
    <property type="evidence" value="ECO:0007669"/>
    <property type="project" value="InterPro"/>
</dbReference>
<reference evidence="4" key="1">
    <citation type="submission" date="2015-05" db="EMBL/GenBank/DDBJ databases">
        <authorList>
            <person name="Urmite Genomes"/>
        </authorList>
    </citation>
    <scope>NUCLEOTIDE SEQUENCE [LARGE SCALE GENOMIC DNA]</scope>
    <source>
        <strain evidence="4">LF1</strain>
    </source>
</reference>
<evidence type="ECO:0000313" key="4">
    <source>
        <dbReference type="Proteomes" id="UP000199087"/>
    </source>
</evidence>
<sequence>MWTYNNFFGKYFKKCIHSTKTMILSFYKMIMKLKGNTMTKKSDLILHPIRMRIIQQLLLGKPMTIAQLLDALGDVPQATLYRHMNLLINADLIEIIDKKKVKGTEERVFSVKKENLQVPESEIEATSQEDHIRHFSVFHGNLLQLATTYLTKTSPKQYEKDGFAYWYTPIHLTDDEFQELVQSMNKSIEKAINNKPTPDRTTRIFAGMFIPQKSQE</sequence>
<dbReference type="STRING" id="1499688.BN000_02718"/>
<evidence type="ECO:0000256" key="1">
    <source>
        <dbReference type="ARBA" id="ARBA00023125"/>
    </source>
</evidence>
<dbReference type="SUPFAM" id="SSF46785">
    <property type="entry name" value="Winged helix' DNA-binding domain"/>
    <property type="match status" value="1"/>
</dbReference>
<name>A0A0U1NYB4_9BACI</name>
<protein>
    <recommendedName>
        <fullName evidence="2">HTH arsR-type domain-containing protein</fullName>
    </recommendedName>
</protein>
<keyword evidence="1" id="KW-0238">DNA-binding</keyword>
<dbReference type="Gene3D" id="1.10.10.10">
    <property type="entry name" value="Winged helix-like DNA-binding domain superfamily/Winged helix DNA-binding domain"/>
    <property type="match status" value="1"/>
</dbReference>
<evidence type="ECO:0000313" key="3">
    <source>
        <dbReference type="EMBL" id="CRK82772.1"/>
    </source>
</evidence>
<proteinExistence type="predicted"/>
<keyword evidence="4" id="KW-1185">Reference proteome</keyword>
<dbReference type="Proteomes" id="UP000199087">
    <property type="component" value="Unassembled WGS sequence"/>
</dbReference>
<dbReference type="Gene3D" id="6.10.140.2180">
    <property type="match status" value="1"/>
</dbReference>
<dbReference type="OrthoDB" id="5949858at2"/>
<dbReference type="AlphaFoldDB" id="A0A0U1NYB4"/>
<dbReference type="InterPro" id="IPR011991">
    <property type="entry name" value="ArsR-like_HTH"/>
</dbReference>